<dbReference type="PANTHER" id="PTHR15600:SF42">
    <property type="entry name" value="SACSIN"/>
    <property type="match status" value="1"/>
</dbReference>
<feature type="domain" description="Sacsin/Nov" evidence="2">
    <location>
        <begin position="1482"/>
        <end position="1718"/>
    </location>
</feature>
<dbReference type="Pfam" id="PF25794">
    <property type="entry name" value="SACS"/>
    <property type="match status" value="2"/>
</dbReference>
<comment type="caution">
    <text evidence="3">The sequence shown here is derived from an EMBL/GenBank/DDBJ whole genome shotgun (WGS) entry which is preliminary data.</text>
</comment>
<dbReference type="InterPro" id="IPR036890">
    <property type="entry name" value="HATPase_C_sf"/>
</dbReference>
<feature type="domain" description="Sacsin/Nov" evidence="2">
    <location>
        <begin position="13"/>
        <end position="247"/>
    </location>
</feature>
<accession>A0AAD7UML3</accession>
<dbReference type="Proteomes" id="UP001230188">
    <property type="component" value="Unassembled WGS sequence"/>
</dbReference>
<dbReference type="InterPro" id="IPR052972">
    <property type="entry name" value="Sacsin_chaperone_reg"/>
</dbReference>
<feature type="non-terminal residue" evidence="3">
    <location>
        <position position="1"/>
    </location>
</feature>
<name>A0AAD7UML3_9STRA</name>
<dbReference type="GO" id="GO:0030544">
    <property type="term" value="F:Hsp70 protein binding"/>
    <property type="evidence" value="ECO:0007669"/>
    <property type="project" value="TreeGrafter"/>
</dbReference>
<dbReference type="PANTHER" id="PTHR15600">
    <property type="entry name" value="SACSIN"/>
    <property type="match status" value="1"/>
</dbReference>
<reference evidence="3" key="1">
    <citation type="submission" date="2023-01" db="EMBL/GenBank/DDBJ databases">
        <title>Metagenome sequencing of chrysophaentin producing Chrysophaeum taylorii.</title>
        <authorList>
            <person name="Davison J."/>
            <person name="Bewley C."/>
        </authorList>
    </citation>
    <scope>NUCLEOTIDE SEQUENCE</scope>
    <source>
        <strain evidence="3">NIES-1699</strain>
    </source>
</reference>
<sequence length="1738" mass="188872">MAGFGEDFGQRIDLTARIREILRNYPEGTSILKELVQNADDAGACEFVITVDERVHGTKTCVDARLCEFQGASLLAYNDARFTERDFQSIQRLGDSLKRDEGGSTTKTGRFGIGFNSVYHVTDLPSFASGSKVVFFDPQAKFLPDVDPSNPGKMVDVIKDAALVARCPDQFAGLRAFGWEPGRSYKGTLFRLPLRTEEQAKTSRLSKRAHPVEKARSLAADFAAQAPELLLFLKAVEVIRVCVWSSEGLTEIARAAITNASPKLRGLRRVPAAEGERDYVVEINGDQRWVVCNQLGGGAASRLAAASPDLRLVPWAGVAARVANARGDLGVRGRAYCFLPLPVRTGLGVHVNGFFEVSSNRRDVWQGDEDLAGDGAARARWNAALAADVAAPCLVRCLARCAKILKGRDYDALWPDAEFFADQRHATAIWRGFAEAAMRGARTSRLPLLATAAGDLVAPGAATCLPAPADGATDDELRAVARVLAAVGEPVVGVEAAAPLREMLATRVASRSATPEFALERLKASSSSSSSSLTKKKVLDDDDDAIAALRYVTRWVVKKKKRDWRLVDGLPLVPLSSGELGTFRYAPALPKNSKLDAMGFGVVQARSAAAHANGNLDAALSKLLANPSPPIPFYFVAHDDRLADAFRHRRTVRARDLSRDSVLSAFLQASESLNLVDLVPRLALPGLAEVALPRDWSKLAPRFEIRANQEEFLWHDDDTPAALWFSKFWDFAARDPKVLSALAEGLPLVPLDRNRGVAALSRRSAVLDNDRRRLDDATERALDRLGVRFLHPSVAGRPASFGDYLFPTTSLASVVAAIDAGLRRTGTTCLLARDEADALRAALSRLEDDGGVDDRLESVAASLRIWPVVGKDDLQPVPSFVPAWTPAPPERRAMLHHPALSYATDLPAAERRLALRLDATDLRRQDFILSRVESVVDDLAFVAVVLRDLPVLAAADASFKAALAGAKFVPTNSGGLLRVRARDLSDPTARLGAVPLAALLPPSAFPSDELADPEILRGLRALGLKRVLDWAAVLEAARAVEKTADVLKAKKLLAALDDPLLQRRLFLLEDDDDDDGGGGGENRRSDGDETASSSSSSWFARVVTMVASDGGKEAARRRAEDRRERIRERDESVAELRDLAWLPVLATNDDDPRRRSKVIAAPRDSRPASDAWSCSASLYVVDADEPRAPALREALAWHLPVAPRIVARELGVLGRKYRGARDPPPHLVSLVLRLYSALDDAIRSSRASNNNGESGADEVRAGLADALDAGSDDLPPCVWVGTAFATADRVAFRGAPADCAPYLHAVPADLVGFGGLLRAFGVREAFGPSDFAALLRALRDEQRENAATSEKKKKRLVAVALGAVRALAADETLTKERCADLDVHLPDETGAISPARQLVYDDAPWLREQQAGGPVEGMRISHPDIAIKVASRLGATSLRRALLDRGNLVSIETATTSSNSRGRPRPQQLFGDDVEVAAYGQQEPLTRRLRHILEMYPEGAGILCEMVQNADDAGASRVRVVLDLRARGSRSLLSTRLAEYQGPCLCVYNDAEFTEADWRNLVRVGQGSKLEKPRTTGRFGLGFNSVYHITDVPQLCSGQYVLFLDPHAAFVPGATTAQPGLRVRFVGAELRVAFPDQFEPWAEFCDLGKEPFRGTLFRLPFRTAVGQSEISRRAYGREDALAVLDHFRQVADEVLVFLRNVTEIDVAVFEDGAEGPRRLFRTRAGERPLGKGWPDLDV</sequence>
<organism evidence="3 4">
    <name type="scientific">Chrysophaeum taylorii</name>
    <dbReference type="NCBI Taxonomy" id="2483200"/>
    <lineage>
        <taxon>Eukaryota</taxon>
        <taxon>Sar</taxon>
        <taxon>Stramenopiles</taxon>
        <taxon>Ochrophyta</taxon>
        <taxon>Pelagophyceae</taxon>
        <taxon>Pelagomonadales</taxon>
        <taxon>Pelagomonadaceae</taxon>
        <taxon>Chrysophaeum</taxon>
    </lineage>
</organism>
<keyword evidence="4" id="KW-1185">Reference proteome</keyword>
<evidence type="ECO:0000313" key="3">
    <source>
        <dbReference type="EMBL" id="KAJ8612133.1"/>
    </source>
</evidence>
<feature type="region of interest" description="Disordered" evidence="1">
    <location>
        <begin position="1071"/>
        <end position="1096"/>
    </location>
</feature>
<dbReference type="NCBIfam" id="NF047352">
    <property type="entry name" value="P_loop_sacsin"/>
    <property type="match status" value="2"/>
</dbReference>
<evidence type="ECO:0000256" key="1">
    <source>
        <dbReference type="SAM" id="MobiDB-lite"/>
    </source>
</evidence>
<dbReference type="InterPro" id="IPR058210">
    <property type="entry name" value="SACS/Nov_dom"/>
</dbReference>
<evidence type="ECO:0000313" key="4">
    <source>
        <dbReference type="Proteomes" id="UP001230188"/>
    </source>
</evidence>
<evidence type="ECO:0000259" key="2">
    <source>
        <dbReference type="Pfam" id="PF25794"/>
    </source>
</evidence>
<protein>
    <recommendedName>
        <fullName evidence="2">Sacsin/Nov domain-containing protein</fullName>
    </recommendedName>
</protein>
<gene>
    <name evidence="3" type="ORF">CTAYLR_002440</name>
</gene>
<dbReference type="EMBL" id="JAQMWT010000057">
    <property type="protein sequence ID" value="KAJ8612133.1"/>
    <property type="molecule type" value="Genomic_DNA"/>
</dbReference>
<dbReference type="SUPFAM" id="SSF55874">
    <property type="entry name" value="ATPase domain of HSP90 chaperone/DNA topoisomerase II/histidine kinase"/>
    <property type="match status" value="2"/>
</dbReference>
<dbReference type="Gene3D" id="3.30.565.10">
    <property type="entry name" value="Histidine kinase-like ATPase, C-terminal domain"/>
    <property type="match status" value="1"/>
</dbReference>
<proteinExistence type="predicted"/>